<evidence type="ECO:0000256" key="2">
    <source>
        <dbReference type="ARBA" id="ARBA00022475"/>
    </source>
</evidence>
<dbReference type="EMBL" id="WWEO01000042">
    <property type="protein sequence ID" value="NCD70130.1"/>
    <property type="molecule type" value="Genomic_DNA"/>
</dbReference>
<sequence>MKKSETINQFINFFWTILCFLPILFYWPGKGYTWLIVFIVAGLIWGLLPNKLLRYFQLSKRARFYESTGVKFIRSYVQNGTYANRIASKPGTAPKVIANRTAARKYLNAINLYERFHLACMVFFILTFIHALVNGQYVISLLIFISNIIYNLAPILLQQYNKLRVMRVLK</sequence>
<name>A0A965ZGA7_9SPHI</name>
<dbReference type="RefSeq" id="WP_166586095.1">
    <property type="nucleotide sequence ID" value="NZ_WWEO01000042.1"/>
</dbReference>
<comment type="function">
    <text evidence="12">Catalyzes the acylation of glycosyl-4,4'-diaponeurosporenoate, i.e. the esterification of glucose at the C6'' position with the carboxyl group of the C(15) fatty acid 12-methyltetradecanoic acid, to yield staphyloxanthin. This is the last step in the biosynthesis of this orange pigment, present in most staphylococci strains.</text>
</comment>
<dbReference type="AlphaFoldDB" id="A0A965ZGA7"/>
<keyword evidence="4 13" id="KW-0812">Transmembrane</keyword>
<dbReference type="Pfam" id="PF18927">
    <property type="entry name" value="CrtO"/>
    <property type="match status" value="1"/>
</dbReference>
<feature type="transmembrane region" description="Helical" evidence="13">
    <location>
        <begin position="7"/>
        <end position="27"/>
    </location>
</feature>
<comment type="subcellular location">
    <subcellularLocation>
        <location evidence="1">Cell membrane</location>
        <topology evidence="1">Single-pass membrane protein</topology>
    </subcellularLocation>
</comment>
<evidence type="ECO:0000256" key="10">
    <source>
        <dbReference type="ARBA" id="ARBA00023603"/>
    </source>
</evidence>
<keyword evidence="2" id="KW-1003">Cell membrane</keyword>
<comment type="pathway">
    <text evidence="9">Carotenoid biosynthesis; staphyloxanthin biosynthesis; staphyloxanthin from farnesyl diphosphate: step 5/5.</text>
</comment>
<evidence type="ECO:0000256" key="9">
    <source>
        <dbReference type="ARBA" id="ARBA00023588"/>
    </source>
</evidence>
<keyword evidence="8" id="KW-0012">Acyltransferase</keyword>
<dbReference type="Proteomes" id="UP000638732">
    <property type="component" value="Unassembled WGS sequence"/>
</dbReference>
<evidence type="ECO:0000313" key="15">
    <source>
        <dbReference type="Proteomes" id="UP000638732"/>
    </source>
</evidence>
<feature type="transmembrane region" description="Helical" evidence="13">
    <location>
        <begin position="137"/>
        <end position="157"/>
    </location>
</feature>
<protein>
    <recommendedName>
        <fullName evidence="11">Glycosyl-4,4'-diaponeurosporenoate acyltransferase</fullName>
    </recommendedName>
</protein>
<evidence type="ECO:0000256" key="8">
    <source>
        <dbReference type="ARBA" id="ARBA00023315"/>
    </source>
</evidence>
<keyword evidence="5" id="KW-0732">Signal</keyword>
<keyword evidence="6 13" id="KW-1133">Transmembrane helix</keyword>
<feature type="transmembrane region" description="Helical" evidence="13">
    <location>
        <begin position="112"/>
        <end position="131"/>
    </location>
</feature>
<evidence type="ECO:0000256" key="1">
    <source>
        <dbReference type="ARBA" id="ARBA00004162"/>
    </source>
</evidence>
<evidence type="ECO:0000256" key="11">
    <source>
        <dbReference type="ARBA" id="ARBA00023667"/>
    </source>
</evidence>
<keyword evidence="3" id="KW-0808">Transferase</keyword>
<evidence type="ECO:0000313" key="14">
    <source>
        <dbReference type="EMBL" id="NCD70130.1"/>
    </source>
</evidence>
<reference evidence="14" key="2">
    <citation type="submission" date="2020-10" db="EMBL/GenBank/DDBJ databases">
        <title>Mucilaginibacter sp. nov., isolated from soil.</title>
        <authorList>
            <person name="Jeon C.O."/>
        </authorList>
    </citation>
    <scope>NUCLEOTIDE SEQUENCE</scope>
    <source>
        <strain evidence="14">R11</strain>
    </source>
</reference>
<evidence type="ECO:0000256" key="5">
    <source>
        <dbReference type="ARBA" id="ARBA00022729"/>
    </source>
</evidence>
<feature type="transmembrane region" description="Helical" evidence="13">
    <location>
        <begin position="33"/>
        <end position="53"/>
    </location>
</feature>
<proteinExistence type="inferred from homology"/>
<evidence type="ECO:0000256" key="6">
    <source>
        <dbReference type="ARBA" id="ARBA00022989"/>
    </source>
</evidence>
<organism evidence="14 15">
    <name type="scientific">Mucilaginibacter agri</name>
    <dbReference type="NCBI Taxonomy" id="2695265"/>
    <lineage>
        <taxon>Bacteria</taxon>
        <taxon>Pseudomonadati</taxon>
        <taxon>Bacteroidota</taxon>
        <taxon>Sphingobacteriia</taxon>
        <taxon>Sphingobacteriales</taxon>
        <taxon>Sphingobacteriaceae</taxon>
        <taxon>Mucilaginibacter</taxon>
    </lineage>
</organism>
<comment type="similarity">
    <text evidence="10">Belongs to the acyltransferase CrtO family.</text>
</comment>
<dbReference type="InterPro" id="IPR044021">
    <property type="entry name" value="CrtO"/>
</dbReference>
<accession>A0A965ZGA7</accession>
<keyword evidence="7 13" id="KW-0472">Membrane</keyword>
<evidence type="ECO:0000256" key="13">
    <source>
        <dbReference type="SAM" id="Phobius"/>
    </source>
</evidence>
<reference evidence="14" key="1">
    <citation type="submission" date="2020-01" db="EMBL/GenBank/DDBJ databases">
        <authorList>
            <person name="Seo Y.L."/>
        </authorList>
    </citation>
    <scope>NUCLEOTIDE SEQUENCE</scope>
    <source>
        <strain evidence="14">R11</strain>
    </source>
</reference>
<comment type="caution">
    <text evidence="14">The sequence shown here is derived from an EMBL/GenBank/DDBJ whole genome shotgun (WGS) entry which is preliminary data.</text>
</comment>
<evidence type="ECO:0000256" key="7">
    <source>
        <dbReference type="ARBA" id="ARBA00023136"/>
    </source>
</evidence>
<keyword evidence="15" id="KW-1185">Reference proteome</keyword>
<evidence type="ECO:0000256" key="12">
    <source>
        <dbReference type="ARBA" id="ARBA00025324"/>
    </source>
</evidence>
<gene>
    <name evidence="14" type="ORF">GSY63_12240</name>
</gene>
<dbReference type="GO" id="GO:0016746">
    <property type="term" value="F:acyltransferase activity"/>
    <property type="evidence" value="ECO:0007669"/>
    <property type="project" value="UniProtKB-KW"/>
</dbReference>
<dbReference type="GO" id="GO:0005886">
    <property type="term" value="C:plasma membrane"/>
    <property type="evidence" value="ECO:0007669"/>
    <property type="project" value="UniProtKB-SubCell"/>
</dbReference>
<evidence type="ECO:0000256" key="3">
    <source>
        <dbReference type="ARBA" id="ARBA00022679"/>
    </source>
</evidence>
<evidence type="ECO:0000256" key="4">
    <source>
        <dbReference type="ARBA" id="ARBA00022692"/>
    </source>
</evidence>